<organism evidence="2 3">
    <name type="scientific">Liparis tanakae</name>
    <name type="common">Tanaka's snailfish</name>
    <dbReference type="NCBI Taxonomy" id="230148"/>
    <lineage>
        <taxon>Eukaryota</taxon>
        <taxon>Metazoa</taxon>
        <taxon>Chordata</taxon>
        <taxon>Craniata</taxon>
        <taxon>Vertebrata</taxon>
        <taxon>Euteleostomi</taxon>
        <taxon>Actinopterygii</taxon>
        <taxon>Neopterygii</taxon>
        <taxon>Teleostei</taxon>
        <taxon>Neoteleostei</taxon>
        <taxon>Acanthomorphata</taxon>
        <taxon>Eupercaria</taxon>
        <taxon>Perciformes</taxon>
        <taxon>Cottioidei</taxon>
        <taxon>Cottales</taxon>
        <taxon>Liparidae</taxon>
        <taxon>Liparis</taxon>
    </lineage>
</organism>
<proteinExistence type="predicted"/>
<gene>
    <name evidence="2" type="ORF">EYF80_016912</name>
</gene>
<protein>
    <submittedName>
        <fullName evidence="2">Uncharacterized protein</fullName>
    </submittedName>
</protein>
<dbReference type="OrthoDB" id="6161073at2759"/>
<reference evidence="2 3" key="1">
    <citation type="submission" date="2019-03" db="EMBL/GenBank/DDBJ databases">
        <title>First draft genome of Liparis tanakae, snailfish: a comprehensive survey of snailfish specific genes.</title>
        <authorList>
            <person name="Kim W."/>
            <person name="Song I."/>
            <person name="Jeong J.-H."/>
            <person name="Kim D."/>
            <person name="Kim S."/>
            <person name="Ryu S."/>
            <person name="Song J.Y."/>
            <person name="Lee S.K."/>
        </authorList>
    </citation>
    <scope>NUCLEOTIDE SEQUENCE [LARGE SCALE GENOMIC DNA]</scope>
    <source>
        <tissue evidence="2">Muscle</tissue>
    </source>
</reference>
<dbReference type="EMBL" id="SRLO01000132">
    <property type="protein sequence ID" value="TNN72801.1"/>
    <property type="molecule type" value="Genomic_DNA"/>
</dbReference>
<feature type="compositionally biased region" description="Low complexity" evidence="1">
    <location>
        <begin position="101"/>
        <end position="118"/>
    </location>
</feature>
<feature type="compositionally biased region" description="Basic and acidic residues" evidence="1">
    <location>
        <begin position="145"/>
        <end position="163"/>
    </location>
</feature>
<evidence type="ECO:0000313" key="2">
    <source>
        <dbReference type="EMBL" id="TNN72801.1"/>
    </source>
</evidence>
<comment type="caution">
    <text evidence="2">The sequence shown here is derived from an EMBL/GenBank/DDBJ whole genome shotgun (WGS) entry which is preliminary data.</text>
</comment>
<accession>A0A4Z2I4V4</accession>
<sequence>MKGKIIPSYFTCSSSTTLSVSLVSGRELLGGYAFPSWDVGHRSSTILHVPKPRGNRDRAVDPKVGDGARCLAAAECSGVTVPPQATKQPHATKQPQATKQPPSSHRPLSSHRPPSALSGRRRGSPPPKEQVHHAKQPDATFSAVDIRKKGFKEPGRDGSEPADRGPQVNEVQAEPASEDLKGG</sequence>
<feature type="compositionally biased region" description="Polar residues" evidence="1">
    <location>
        <begin position="83"/>
        <end position="100"/>
    </location>
</feature>
<keyword evidence="3" id="KW-1185">Reference proteome</keyword>
<name>A0A4Z2I4V4_9TELE</name>
<evidence type="ECO:0000256" key="1">
    <source>
        <dbReference type="SAM" id="MobiDB-lite"/>
    </source>
</evidence>
<dbReference type="Proteomes" id="UP000314294">
    <property type="component" value="Unassembled WGS sequence"/>
</dbReference>
<evidence type="ECO:0000313" key="3">
    <source>
        <dbReference type="Proteomes" id="UP000314294"/>
    </source>
</evidence>
<feature type="region of interest" description="Disordered" evidence="1">
    <location>
        <begin position="77"/>
        <end position="183"/>
    </location>
</feature>
<dbReference type="AlphaFoldDB" id="A0A4Z2I4V4"/>